<keyword evidence="2" id="KW-1185">Reference proteome</keyword>
<reference evidence="1 2" key="1">
    <citation type="submission" date="2019-08" db="EMBL/GenBank/DDBJ databases">
        <title>In-depth cultivation of the pig gut microbiome towards novel bacterial diversity and tailored functional studies.</title>
        <authorList>
            <person name="Wylensek D."/>
            <person name="Hitch T.C.A."/>
            <person name="Clavel T."/>
        </authorList>
    </citation>
    <scope>NUCLEOTIDE SEQUENCE [LARGE SCALE GENOMIC DNA]</scope>
    <source>
        <strain evidence="1 2">BBE-744-WT-12</strain>
    </source>
</reference>
<dbReference type="RefSeq" id="WP_154419750.1">
    <property type="nucleotide sequence ID" value="NZ_VUNS01000023.1"/>
</dbReference>
<name>A0A844G883_9BACT</name>
<organism evidence="1 2">
    <name type="scientific">Victivallis lenta</name>
    <dbReference type="NCBI Taxonomy" id="2606640"/>
    <lineage>
        <taxon>Bacteria</taxon>
        <taxon>Pseudomonadati</taxon>
        <taxon>Lentisphaerota</taxon>
        <taxon>Lentisphaeria</taxon>
        <taxon>Victivallales</taxon>
        <taxon>Victivallaceae</taxon>
        <taxon>Victivallis</taxon>
    </lineage>
</organism>
<accession>A0A844G883</accession>
<dbReference type="Proteomes" id="UP000435649">
    <property type="component" value="Unassembled WGS sequence"/>
</dbReference>
<dbReference type="EMBL" id="VUNS01000023">
    <property type="protein sequence ID" value="MST98761.1"/>
    <property type="molecule type" value="Genomic_DNA"/>
</dbReference>
<evidence type="ECO:0000313" key="2">
    <source>
        <dbReference type="Proteomes" id="UP000435649"/>
    </source>
</evidence>
<sequence>MNLENKASGIIFSVGQNSSMPPENDNRCNGCPLWNSTAFFLAHRSRAVAFPYRMLPAGQLQLSFVS</sequence>
<protein>
    <submittedName>
        <fullName evidence="1">Uncharacterized protein</fullName>
    </submittedName>
</protein>
<dbReference type="AlphaFoldDB" id="A0A844G883"/>
<gene>
    <name evidence="1" type="ORF">FYJ85_17110</name>
</gene>
<comment type="caution">
    <text evidence="1">The sequence shown here is derived from an EMBL/GenBank/DDBJ whole genome shotgun (WGS) entry which is preliminary data.</text>
</comment>
<evidence type="ECO:0000313" key="1">
    <source>
        <dbReference type="EMBL" id="MST98761.1"/>
    </source>
</evidence>
<proteinExistence type="predicted"/>